<dbReference type="Proteomes" id="UP000199382">
    <property type="component" value="Unassembled WGS sequence"/>
</dbReference>
<comment type="similarity">
    <text evidence="3">Belongs to the NMT1/THI5 family.</text>
</comment>
<feature type="chain" id="PRO_5011695676" description="Thiamine pyrimidine synthase" evidence="12">
    <location>
        <begin position="21"/>
        <end position="327"/>
    </location>
</feature>
<comment type="subunit">
    <text evidence="4">Homodimer.</text>
</comment>
<gene>
    <name evidence="14" type="ORF">SAMN04488026_1001101</name>
</gene>
<dbReference type="InterPro" id="IPR015168">
    <property type="entry name" value="SsuA/THI5"/>
</dbReference>
<dbReference type="STRING" id="571298.SAMN04488026_1001101"/>
<keyword evidence="5" id="KW-0808">Transferase</keyword>
<evidence type="ECO:0000256" key="5">
    <source>
        <dbReference type="ARBA" id="ARBA00022679"/>
    </source>
</evidence>
<dbReference type="Gene3D" id="3.40.190.10">
    <property type="entry name" value="Periplasmic binding protein-like II"/>
    <property type="match status" value="2"/>
</dbReference>
<dbReference type="SUPFAM" id="SSF53850">
    <property type="entry name" value="Periplasmic binding protein-like II"/>
    <property type="match status" value="1"/>
</dbReference>
<evidence type="ECO:0000256" key="7">
    <source>
        <dbReference type="ARBA" id="ARBA00022898"/>
    </source>
</evidence>
<dbReference type="RefSeq" id="WP_093147254.1">
    <property type="nucleotide sequence ID" value="NZ_FNEK01000001.1"/>
</dbReference>
<dbReference type="OrthoDB" id="5372616at2"/>
<evidence type="ECO:0000256" key="1">
    <source>
        <dbReference type="ARBA" id="ARBA00003469"/>
    </source>
</evidence>
<evidence type="ECO:0000256" key="3">
    <source>
        <dbReference type="ARBA" id="ARBA00009406"/>
    </source>
</evidence>
<dbReference type="Pfam" id="PF09084">
    <property type="entry name" value="NMT1"/>
    <property type="match status" value="1"/>
</dbReference>
<name>A0A1G8IQJ8_9RHOB</name>
<keyword evidence="7" id="KW-0663">Pyridoxal phosphate</keyword>
<protein>
    <recommendedName>
        <fullName evidence="10">Thiamine pyrimidine synthase</fullName>
    </recommendedName>
</protein>
<dbReference type="AlphaFoldDB" id="A0A1G8IQJ8"/>
<evidence type="ECO:0000256" key="11">
    <source>
        <dbReference type="ARBA" id="ARBA00048179"/>
    </source>
</evidence>
<keyword evidence="15" id="KW-1185">Reference proteome</keyword>
<evidence type="ECO:0000259" key="13">
    <source>
        <dbReference type="Pfam" id="PF09084"/>
    </source>
</evidence>
<evidence type="ECO:0000256" key="9">
    <source>
        <dbReference type="ARBA" id="ARBA00023004"/>
    </source>
</evidence>
<keyword evidence="6" id="KW-0479">Metal-binding</keyword>
<comment type="function">
    <text evidence="1">Responsible for the formation of the pyrimidine heterocycle in the thiamine biosynthesis pathway. Catalyzes the formation of hydroxymethylpyrimidine phosphate (HMP-P) from histidine and pyridoxal phosphate (PLP). The protein uses PLP and the active site histidine to form HMP-P, generating an inactive enzyme. The enzyme can only undergo a single turnover, which suggests it is a suicide enzyme.</text>
</comment>
<sequence>MKKILAGAVSAFALASAAQAADEVTLQLKWVTQAQFAGYYVAADKGFYEEEGLDVTIKPGGPDIAPAQVIAGGGADVVLDWMPSALASREKGLPLVNIAQPFKSSGMMLTCWKDTGIEKPEDLKGKTIGVWFFGNEYPFLSWMSSLGISTEGGDDGVTVLKQGFNVDPLLQRQADCISTMTYNEYWQVIDAGVTPEELITFKYEDMGVATLEDGMYVMEENLADPAFEDKMVRFVKASMKGWKYAEENPDEAAMIVLDNDETGAQTETHQKRMMGEIAKLTAGSNGALDEADYTRTVETLLGGGSDPVITIQPEGAWTHQITDKALN</sequence>
<evidence type="ECO:0000256" key="12">
    <source>
        <dbReference type="SAM" id="SignalP"/>
    </source>
</evidence>
<feature type="domain" description="SsuA/THI5-like" evidence="13">
    <location>
        <begin position="34"/>
        <end position="252"/>
    </location>
</feature>
<dbReference type="PANTHER" id="PTHR31528">
    <property type="entry name" value="4-AMINO-5-HYDROXYMETHYL-2-METHYLPYRIMIDINE PHOSPHATE SYNTHASE THI11-RELATED"/>
    <property type="match status" value="1"/>
</dbReference>
<evidence type="ECO:0000313" key="15">
    <source>
        <dbReference type="Proteomes" id="UP000199382"/>
    </source>
</evidence>
<evidence type="ECO:0000256" key="8">
    <source>
        <dbReference type="ARBA" id="ARBA00022977"/>
    </source>
</evidence>
<dbReference type="EMBL" id="FNEK01000001">
    <property type="protein sequence ID" value="SDI21184.1"/>
    <property type="molecule type" value="Genomic_DNA"/>
</dbReference>
<keyword evidence="12" id="KW-0732">Signal</keyword>
<organism evidence="14 15">
    <name type="scientific">Aliiruegeria lutimaris</name>
    <dbReference type="NCBI Taxonomy" id="571298"/>
    <lineage>
        <taxon>Bacteria</taxon>
        <taxon>Pseudomonadati</taxon>
        <taxon>Pseudomonadota</taxon>
        <taxon>Alphaproteobacteria</taxon>
        <taxon>Rhodobacterales</taxon>
        <taxon>Roseobacteraceae</taxon>
        <taxon>Aliiruegeria</taxon>
    </lineage>
</organism>
<proteinExistence type="inferred from homology"/>
<dbReference type="InterPro" id="IPR027939">
    <property type="entry name" value="NMT1/THI5"/>
</dbReference>
<keyword evidence="8" id="KW-0784">Thiamine biosynthesis</keyword>
<reference evidence="14 15" key="1">
    <citation type="submission" date="2016-10" db="EMBL/GenBank/DDBJ databases">
        <authorList>
            <person name="de Groot N.N."/>
        </authorList>
    </citation>
    <scope>NUCLEOTIDE SEQUENCE [LARGE SCALE GENOMIC DNA]</scope>
    <source>
        <strain evidence="14 15">DSM 25294</strain>
    </source>
</reference>
<keyword evidence="9" id="KW-0408">Iron</keyword>
<comment type="catalytic activity">
    <reaction evidence="11">
        <text>N(6)-(pyridoxal phosphate)-L-lysyl-[4-amino-5-hydroxymethyl-2-methylpyrimidine phosphate synthase] + L-histidyl-[4-amino-5-hydroxymethyl-2-methylpyrimidine phosphate synthase] + 2 Fe(3+) + 4 H2O = L-lysyl-[4-amino-5-hydroxymethyl-2-methylpyrimidine phosphate synthase] + (2S)-2-amino-5-hydroxy-4-oxopentanoyl-[4-amino-5-hydroxymethyl-2-methylpyrimidine phosphate synthase] + 4-amino-2-methyl-5-(phosphooxymethyl)pyrimidine + 3-oxopropanoate + 2 Fe(2+) + 2 H(+)</text>
        <dbReference type="Rhea" id="RHEA:65756"/>
        <dbReference type="Rhea" id="RHEA-COMP:16892"/>
        <dbReference type="Rhea" id="RHEA-COMP:16893"/>
        <dbReference type="Rhea" id="RHEA-COMP:16894"/>
        <dbReference type="Rhea" id="RHEA-COMP:16895"/>
        <dbReference type="ChEBI" id="CHEBI:15377"/>
        <dbReference type="ChEBI" id="CHEBI:15378"/>
        <dbReference type="ChEBI" id="CHEBI:29033"/>
        <dbReference type="ChEBI" id="CHEBI:29034"/>
        <dbReference type="ChEBI" id="CHEBI:29969"/>
        <dbReference type="ChEBI" id="CHEBI:29979"/>
        <dbReference type="ChEBI" id="CHEBI:33190"/>
        <dbReference type="ChEBI" id="CHEBI:58354"/>
        <dbReference type="ChEBI" id="CHEBI:143915"/>
        <dbReference type="ChEBI" id="CHEBI:157692"/>
    </reaction>
    <physiologicalReaction direction="left-to-right" evidence="11">
        <dbReference type="Rhea" id="RHEA:65757"/>
    </physiologicalReaction>
</comment>
<evidence type="ECO:0000256" key="10">
    <source>
        <dbReference type="ARBA" id="ARBA00033171"/>
    </source>
</evidence>
<comment type="pathway">
    <text evidence="2">Cofactor biosynthesis; thiamine diphosphate biosynthesis.</text>
</comment>
<dbReference type="GO" id="GO:0016740">
    <property type="term" value="F:transferase activity"/>
    <property type="evidence" value="ECO:0007669"/>
    <property type="project" value="UniProtKB-KW"/>
</dbReference>
<feature type="signal peptide" evidence="12">
    <location>
        <begin position="1"/>
        <end position="20"/>
    </location>
</feature>
<evidence type="ECO:0000256" key="6">
    <source>
        <dbReference type="ARBA" id="ARBA00022723"/>
    </source>
</evidence>
<dbReference type="PANTHER" id="PTHR31528:SF1">
    <property type="entry name" value="4-AMINO-5-HYDROXYMETHYL-2-METHYLPYRIMIDINE PHOSPHATE SYNTHASE THI11-RELATED"/>
    <property type="match status" value="1"/>
</dbReference>
<accession>A0A1G8IQJ8</accession>
<dbReference type="GO" id="GO:0046872">
    <property type="term" value="F:metal ion binding"/>
    <property type="evidence" value="ECO:0007669"/>
    <property type="project" value="UniProtKB-KW"/>
</dbReference>
<evidence type="ECO:0000256" key="2">
    <source>
        <dbReference type="ARBA" id="ARBA00004948"/>
    </source>
</evidence>
<evidence type="ECO:0000313" key="14">
    <source>
        <dbReference type="EMBL" id="SDI21184.1"/>
    </source>
</evidence>
<evidence type="ECO:0000256" key="4">
    <source>
        <dbReference type="ARBA" id="ARBA00011738"/>
    </source>
</evidence>
<dbReference type="GO" id="GO:0009228">
    <property type="term" value="P:thiamine biosynthetic process"/>
    <property type="evidence" value="ECO:0007669"/>
    <property type="project" value="UniProtKB-KW"/>
</dbReference>